<comment type="caution">
    <text evidence="1">The sequence shown here is derived from an EMBL/GenBank/DDBJ whole genome shotgun (WGS) entry which is preliminary data.</text>
</comment>
<proteinExistence type="predicted"/>
<reference evidence="1 2" key="1">
    <citation type="journal article" date="2019" name="Sci. Rep.">
        <title>Orb-weaving spider Araneus ventricosus genome elucidates the spidroin gene catalogue.</title>
        <authorList>
            <person name="Kono N."/>
            <person name="Nakamura H."/>
            <person name="Ohtoshi R."/>
            <person name="Moran D.A.P."/>
            <person name="Shinohara A."/>
            <person name="Yoshida Y."/>
            <person name="Fujiwara M."/>
            <person name="Mori M."/>
            <person name="Tomita M."/>
            <person name="Arakawa K."/>
        </authorList>
    </citation>
    <scope>NUCLEOTIDE SEQUENCE [LARGE SCALE GENOMIC DNA]</scope>
</reference>
<organism evidence="1 2">
    <name type="scientific">Araneus ventricosus</name>
    <name type="common">Orbweaver spider</name>
    <name type="synonym">Epeira ventricosa</name>
    <dbReference type="NCBI Taxonomy" id="182803"/>
    <lineage>
        <taxon>Eukaryota</taxon>
        <taxon>Metazoa</taxon>
        <taxon>Ecdysozoa</taxon>
        <taxon>Arthropoda</taxon>
        <taxon>Chelicerata</taxon>
        <taxon>Arachnida</taxon>
        <taxon>Araneae</taxon>
        <taxon>Araneomorphae</taxon>
        <taxon>Entelegynae</taxon>
        <taxon>Araneoidea</taxon>
        <taxon>Araneidae</taxon>
        <taxon>Araneus</taxon>
    </lineage>
</organism>
<protein>
    <submittedName>
        <fullName evidence="1">Uncharacterized protein</fullName>
    </submittedName>
</protein>
<name>A0A4Y2PH30_ARAVE</name>
<sequence>MWLQHDGAPAYFELVIRNYLDANFAGRWIGRGGSDDHPDRPFLSSIDYFLWGNLKAIIYETPIDSIEDLVAGLSIAAASVSEMPGVFGTVRQSLLRLYQAYINICGLNFEHLL</sequence>
<gene>
    <name evidence="1" type="ORF">AVEN_3572_1</name>
</gene>
<dbReference type="PANTHER" id="PTHR47326:SF1">
    <property type="entry name" value="HTH PSQ-TYPE DOMAIN-CONTAINING PROTEIN"/>
    <property type="match status" value="1"/>
</dbReference>
<dbReference type="EMBL" id="BGPR01011279">
    <property type="protein sequence ID" value="GBN50501.1"/>
    <property type="molecule type" value="Genomic_DNA"/>
</dbReference>
<dbReference type="InterPro" id="IPR036397">
    <property type="entry name" value="RNaseH_sf"/>
</dbReference>
<evidence type="ECO:0000313" key="1">
    <source>
        <dbReference type="EMBL" id="GBN50501.1"/>
    </source>
</evidence>
<keyword evidence="2" id="KW-1185">Reference proteome</keyword>
<dbReference type="OrthoDB" id="6436917at2759"/>
<evidence type="ECO:0000313" key="2">
    <source>
        <dbReference type="Proteomes" id="UP000499080"/>
    </source>
</evidence>
<dbReference type="AlphaFoldDB" id="A0A4Y2PH30"/>
<dbReference type="PANTHER" id="PTHR47326">
    <property type="entry name" value="TRANSPOSABLE ELEMENT TC3 TRANSPOSASE-LIKE PROTEIN"/>
    <property type="match status" value="1"/>
</dbReference>
<dbReference type="Proteomes" id="UP000499080">
    <property type="component" value="Unassembled WGS sequence"/>
</dbReference>
<accession>A0A4Y2PH30</accession>
<dbReference type="GO" id="GO:0003676">
    <property type="term" value="F:nucleic acid binding"/>
    <property type="evidence" value="ECO:0007669"/>
    <property type="project" value="InterPro"/>
</dbReference>
<dbReference type="Gene3D" id="3.30.420.10">
    <property type="entry name" value="Ribonuclease H-like superfamily/Ribonuclease H"/>
    <property type="match status" value="1"/>
</dbReference>